<gene>
    <name evidence="3" type="ORF">M0811_08200</name>
</gene>
<feature type="coiled-coil region" evidence="1">
    <location>
        <begin position="702"/>
        <end position="757"/>
    </location>
</feature>
<feature type="region of interest" description="Disordered" evidence="2">
    <location>
        <begin position="499"/>
        <end position="519"/>
    </location>
</feature>
<keyword evidence="4" id="KW-1185">Reference proteome</keyword>
<comment type="caution">
    <text evidence="3">The sequence shown here is derived from an EMBL/GenBank/DDBJ whole genome shotgun (WGS) entry which is preliminary data.</text>
</comment>
<evidence type="ECO:0000256" key="1">
    <source>
        <dbReference type="SAM" id="Coils"/>
    </source>
</evidence>
<keyword evidence="1" id="KW-0175">Coiled coil</keyword>
<dbReference type="EMBL" id="JAPDFW010000071">
    <property type="protein sequence ID" value="KAJ5073927.1"/>
    <property type="molecule type" value="Genomic_DNA"/>
</dbReference>
<organism evidence="3 4">
    <name type="scientific">Anaeramoeba ignava</name>
    <name type="common">Anaerobic marine amoeba</name>
    <dbReference type="NCBI Taxonomy" id="1746090"/>
    <lineage>
        <taxon>Eukaryota</taxon>
        <taxon>Metamonada</taxon>
        <taxon>Anaeramoebidae</taxon>
        <taxon>Anaeramoeba</taxon>
    </lineage>
</organism>
<reference evidence="3" key="1">
    <citation type="submission" date="2022-10" db="EMBL/GenBank/DDBJ databases">
        <title>Novel sulphate-reducing endosymbionts in the free-living metamonad Anaeramoeba.</title>
        <authorList>
            <person name="Jerlstrom-Hultqvist J."/>
            <person name="Cepicka I."/>
            <person name="Gallot-Lavallee L."/>
            <person name="Salas-Leiva D."/>
            <person name="Curtis B.A."/>
            <person name="Zahonova K."/>
            <person name="Pipaliya S."/>
            <person name="Dacks J."/>
            <person name="Roger A.J."/>
        </authorList>
    </citation>
    <scope>NUCLEOTIDE SEQUENCE</scope>
    <source>
        <strain evidence="3">BMAN</strain>
    </source>
</reference>
<accession>A0A9Q0LJE1</accession>
<name>A0A9Q0LJE1_ANAIG</name>
<sequence>MEKNYQLTLNLKVIKGINTFLISQIKDPNCFLAIQAKFKSQTKESETIPIEISSKEQEINISFNFFGKMNEIKRNPVIFTFLIRSQFDQKCSKIGNLEILFNYKDNNKKIWYSFQPRILFNNFLVANQEIPNSIHLLIHSLRSISPEKKPQNLQIQKCFLSILSLSLKDSFPQEIKFAVFLDKKTIFESTILEESTKSIKTTKPIEIGLENPNQDLSLLFKLCESADTKHILASAVFNLKKKLQNLQYQHSKFTLALKNQTQIQIQQRALAHVSFKISKPQTQRKDRIPSFPFSYQKIPIQNQNRNQSQNDRKIHNQIKNNPFPEKQEEIIKQFTLSISIDRIRILNKSIFQNPIFIKYNLRLFRKILPIVLGPLNIDIEKETQIQTGRAEFDLKSSETEVLKEISQSHLFLQIFHQEKLLGIGSIMFEESFKSLSNRNNSNPISYSYSKWIACCLIEKQNPSINRTSLLQISFQFQEKMIHDNSTKISYNNSPKKDQKLISPIHSTNQPNQTNQQNSSPFQMISKNFDYLHKNIGNYNLEKVQNMIYWEINLWKERENEILEKELKIKSKNFLLKKVVQFRTKINPVKTKQKNLINEIESLHSLLESKFNEFTNLIHSLNISKIEIGKELEMKENDLISQYEKSKENYQEEKSREIFRIKTSFQNWKQSKKLIKEKSNLVDQLKQDLGISKEKQLKLNLETENLKQKIISLKEKIGIENEEKKNYSNKLDLIDLRRKNLENNLNQIENKFKNLNNFNQIN</sequence>
<feature type="compositionally biased region" description="Low complexity" evidence="2">
    <location>
        <begin position="506"/>
        <end position="519"/>
    </location>
</feature>
<protein>
    <submittedName>
        <fullName evidence="3">Uncharacterized protein</fullName>
    </submittedName>
</protein>
<evidence type="ECO:0000313" key="4">
    <source>
        <dbReference type="Proteomes" id="UP001149090"/>
    </source>
</evidence>
<proteinExistence type="predicted"/>
<dbReference type="AlphaFoldDB" id="A0A9Q0LJE1"/>
<evidence type="ECO:0000313" key="3">
    <source>
        <dbReference type="EMBL" id="KAJ5073927.1"/>
    </source>
</evidence>
<evidence type="ECO:0000256" key="2">
    <source>
        <dbReference type="SAM" id="MobiDB-lite"/>
    </source>
</evidence>
<dbReference type="Proteomes" id="UP001149090">
    <property type="component" value="Unassembled WGS sequence"/>
</dbReference>